<dbReference type="InterPro" id="IPR050437">
    <property type="entry name" value="Ribos_protein_bS1-like"/>
</dbReference>
<reference evidence="5 6" key="1">
    <citation type="submission" date="2018-05" db="EMBL/GenBank/DDBJ databases">
        <title>Leucothrix arctica sp. nov., isolated from Arctic seawater.</title>
        <authorList>
            <person name="Choi A."/>
            <person name="Baek K."/>
        </authorList>
    </citation>
    <scope>NUCLEOTIDE SEQUENCE [LARGE SCALE GENOMIC DNA]</scope>
    <source>
        <strain evidence="5 6">IMCC9719</strain>
    </source>
</reference>
<evidence type="ECO:0000256" key="3">
    <source>
        <dbReference type="ARBA" id="ARBA00023274"/>
    </source>
</evidence>
<dbReference type="GO" id="GO:0003735">
    <property type="term" value="F:structural constituent of ribosome"/>
    <property type="evidence" value="ECO:0007669"/>
    <property type="project" value="TreeGrafter"/>
</dbReference>
<dbReference type="PROSITE" id="PS50126">
    <property type="entry name" value="S1"/>
    <property type="match status" value="3"/>
</dbReference>
<dbReference type="EMBL" id="QGKL01000041">
    <property type="protein sequence ID" value="PWQ94115.1"/>
    <property type="molecule type" value="Genomic_DNA"/>
</dbReference>
<dbReference type="Proteomes" id="UP000245506">
    <property type="component" value="Unassembled WGS sequence"/>
</dbReference>
<dbReference type="InterPro" id="IPR012340">
    <property type="entry name" value="NA-bd_OB-fold"/>
</dbReference>
<name>A0A317C629_9GAMM</name>
<organism evidence="5 6">
    <name type="scientific">Leucothrix arctica</name>
    <dbReference type="NCBI Taxonomy" id="1481894"/>
    <lineage>
        <taxon>Bacteria</taxon>
        <taxon>Pseudomonadati</taxon>
        <taxon>Pseudomonadota</taxon>
        <taxon>Gammaproteobacteria</taxon>
        <taxon>Thiotrichales</taxon>
        <taxon>Thiotrichaceae</taxon>
        <taxon>Leucothrix</taxon>
    </lineage>
</organism>
<dbReference type="PRINTS" id="PR00681">
    <property type="entry name" value="RIBOSOMALS1"/>
</dbReference>
<evidence type="ECO:0000256" key="1">
    <source>
        <dbReference type="ARBA" id="ARBA00006767"/>
    </source>
</evidence>
<dbReference type="InterPro" id="IPR035104">
    <property type="entry name" value="Ribosomal_protein_S1-like"/>
</dbReference>
<feature type="domain" description="S1 motif" evidence="4">
    <location>
        <begin position="295"/>
        <end position="365"/>
    </location>
</feature>
<protein>
    <recommendedName>
        <fullName evidence="4">S1 motif domain-containing protein</fullName>
    </recommendedName>
</protein>
<feature type="domain" description="S1 motif" evidence="4">
    <location>
        <begin position="208"/>
        <end position="278"/>
    </location>
</feature>
<keyword evidence="2" id="KW-0689">Ribosomal protein</keyword>
<evidence type="ECO:0000256" key="2">
    <source>
        <dbReference type="ARBA" id="ARBA00022980"/>
    </source>
</evidence>
<keyword evidence="3" id="KW-0687">Ribonucleoprotein</keyword>
<proteinExistence type="inferred from homology"/>
<evidence type="ECO:0000259" key="4">
    <source>
        <dbReference type="PROSITE" id="PS50126"/>
    </source>
</evidence>
<comment type="caution">
    <text evidence="5">The sequence shown here is derived from an EMBL/GenBank/DDBJ whole genome shotgun (WGS) entry which is preliminary data.</text>
</comment>
<dbReference type="GO" id="GO:1990904">
    <property type="term" value="C:ribonucleoprotein complex"/>
    <property type="evidence" value="ECO:0007669"/>
    <property type="project" value="UniProtKB-KW"/>
</dbReference>
<evidence type="ECO:0000313" key="6">
    <source>
        <dbReference type="Proteomes" id="UP000245506"/>
    </source>
</evidence>
<dbReference type="AlphaFoldDB" id="A0A317C629"/>
<dbReference type="SMART" id="SM00316">
    <property type="entry name" value="S1"/>
    <property type="match status" value="4"/>
</dbReference>
<accession>A0A317C629</accession>
<dbReference type="Pfam" id="PF00575">
    <property type="entry name" value="S1"/>
    <property type="match status" value="3"/>
</dbReference>
<dbReference type="Gene3D" id="2.40.50.140">
    <property type="entry name" value="Nucleic acid-binding proteins"/>
    <property type="match status" value="3"/>
</dbReference>
<dbReference type="InterPro" id="IPR003029">
    <property type="entry name" value="S1_domain"/>
</dbReference>
<dbReference type="GO" id="GO:0005840">
    <property type="term" value="C:ribosome"/>
    <property type="evidence" value="ECO:0007669"/>
    <property type="project" value="UniProtKB-KW"/>
</dbReference>
<dbReference type="GO" id="GO:0006412">
    <property type="term" value="P:translation"/>
    <property type="evidence" value="ECO:0007669"/>
    <property type="project" value="TreeGrafter"/>
</dbReference>
<keyword evidence="6" id="KW-1185">Reference proteome</keyword>
<gene>
    <name evidence="5" type="ORF">DKT75_16375</name>
</gene>
<dbReference type="PANTHER" id="PTHR10724:SF7">
    <property type="entry name" value="SMALL RIBOSOMAL SUBUNIT PROTEIN BS1C"/>
    <property type="match status" value="1"/>
</dbReference>
<comment type="similarity">
    <text evidence="1">Belongs to the bacterial ribosomal protein bS1 family.</text>
</comment>
<dbReference type="RefSeq" id="WP_109824728.1">
    <property type="nucleotide sequence ID" value="NZ_QGKL01000041.1"/>
</dbReference>
<dbReference type="OrthoDB" id="1777747at2"/>
<dbReference type="GO" id="GO:0003729">
    <property type="term" value="F:mRNA binding"/>
    <property type="evidence" value="ECO:0007669"/>
    <property type="project" value="TreeGrafter"/>
</dbReference>
<dbReference type="PANTHER" id="PTHR10724">
    <property type="entry name" value="30S RIBOSOMAL PROTEIN S1"/>
    <property type="match status" value="1"/>
</dbReference>
<evidence type="ECO:0000313" key="5">
    <source>
        <dbReference type="EMBL" id="PWQ94115.1"/>
    </source>
</evidence>
<sequence length="530" mass="59690">MFLTPVVNLFQTIVNKTAVSETIPALHSWEGLAYACDNKIIVTGYMAHKVESGYKVRFGGISGFCPRYRFDLCEYDDVPEVFLNKPLKFYVLSVDEANDHLVVSRMDVIKDTYSDYFEGLTKGEVVQGEVSSISNRLVTLDLGGVTCLVSQNEVSWGANSHADDALTVGDNVSAKLLKVVPSKAYITASIKQLDDKHWQRFYKTYTVGDEVKVTINSVADFGYFVVCEDYIAGILHWSELSWNARSRLQVMTFERGDVLSVKISDIDADKQQVSFSLKEMTPNPSEVVFKDYAVGDVVTGVIRSRTDFGLFVEISEGFNGLLHFSNLSWFTNSKNNLVNFRAGLSITCKVIDIDKSTGRIGLGLKQLCENPFLEQPSPYSLIKPQEFPRTVRVAVSSFFQANCHNQIVALLDEVQIKMRQHINLEIDNIFFDEEQVTVPDILIVLLSDDYLESDTYKALEYFLSKHEGLAPLILPITAEELSEETSDPFADLAWLPVDRKPFHMWRVKSAYWATINKALVKSIRYAAGLK</sequence>
<dbReference type="SUPFAM" id="SSF50249">
    <property type="entry name" value="Nucleic acid-binding proteins"/>
    <property type="match status" value="4"/>
</dbReference>
<feature type="domain" description="S1 motif" evidence="4">
    <location>
        <begin position="123"/>
        <end position="191"/>
    </location>
</feature>